<feature type="domain" description="PPIase FKBP-type" evidence="6">
    <location>
        <begin position="70"/>
        <end position="165"/>
    </location>
</feature>
<keyword evidence="3 5" id="KW-0697">Rotamase</keyword>
<protein>
    <recommendedName>
        <fullName evidence="2 5">peptidylprolyl isomerase</fullName>
        <ecNumber evidence="2 5">5.2.1.8</ecNumber>
    </recommendedName>
</protein>
<reference evidence="7" key="1">
    <citation type="submission" date="2021-01" db="EMBL/GenBank/DDBJ databases">
        <authorList>
            <person name="Corre E."/>
            <person name="Pelletier E."/>
            <person name="Niang G."/>
            <person name="Scheremetjew M."/>
            <person name="Finn R."/>
            <person name="Kale V."/>
            <person name="Holt S."/>
            <person name="Cochrane G."/>
            <person name="Meng A."/>
            <person name="Brown T."/>
            <person name="Cohen L."/>
        </authorList>
    </citation>
    <scope>NUCLEOTIDE SEQUENCE</scope>
    <source>
        <strain evidence="7">CCAC1681</strain>
    </source>
</reference>
<evidence type="ECO:0000256" key="2">
    <source>
        <dbReference type="ARBA" id="ARBA00013194"/>
    </source>
</evidence>
<dbReference type="PANTHER" id="PTHR47833">
    <property type="entry name" value="PHOTOSYNTHETIC NDH SUBUNIT OF LUMENAL LOCATION 4, CHLOROPLASTIC"/>
    <property type="match status" value="1"/>
</dbReference>
<feature type="non-terminal residue" evidence="7">
    <location>
        <position position="1"/>
    </location>
</feature>
<dbReference type="PANTHER" id="PTHR47833:SF2">
    <property type="entry name" value="PEPTIDYLPROLYL ISOMERASE"/>
    <property type="match status" value="1"/>
</dbReference>
<evidence type="ECO:0000256" key="4">
    <source>
        <dbReference type="ARBA" id="ARBA00023235"/>
    </source>
</evidence>
<dbReference type="EC" id="5.2.1.8" evidence="2 5"/>
<gene>
    <name evidence="7" type="ORF">MSP1401_LOCUS11754</name>
</gene>
<dbReference type="InterPro" id="IPR001179">
    <property type="entry name" value="PPIase_FKBP_dom"/>
</dbReference>
<dbReference type="Pfam" id="PF00254">
    <property type="entry name" value="FKBP_C"/>
    <property type="match status" value="1"/>
</dbReference>
<dbReference type="EMBL" id="HBEN01014101">
    <property type="protein sequence ID" value="CAD8450610.1"/>
    <property type="molecule type" value="Transcribed_RNA"/>
</dbReference>
<evidence type="ECO:0000256" key="5">
    <source>
        <dbReference type="PROSITE-ProRule" id="PRU00277"/>
    </source>
</evidence>
<dbReference type="AlphaFoldDB" id="A0A7S0DEB0"/>
<dbReference type="InterPro" id="IPR044183">
    <property type="entry name" value="PNSL4/FKBP13-like"/>
</dbReference>
<dbReference type="InterPro" id="IPR046357">
    <property type="entry name" value="PPIase_dom_sf"/>
</dbReference>
<proteinExistence type="predicted"/>
<evidence type="ECO:0000313" key="7">
    <source>
        <dbReference type="EMBL" id="CAD8450610.1"/>
    </source>
</evidence>
<dbReference type="SUPFAM" id="SSF54534">
    <property type="entry name" value="FKBP-like"/>
    <property type="match status" value="1"/>
</dbReference>
<accession>A0A7S0DEB0</accession>
<dbReference type="Gene3D" id="3.10.50.40">
    <property type="match status" value="1"/>
</dbReference>
<evidence type="ECO:0000256" key="3">
    <source>
        <dbReference type="ARBA" id="ARBA00023110"/>
    </source>
</evidence>
<dbReference type="GO" id="GO:0009507">
    <property type="term" value="C:chloroplast"/>
    <property type="evidence" value="ECO:0007669"/>
    <property type="project" value="InterPro"/>
</dbReference>
<keyword evidence="4 5" id="KW-0413">Isomerase</keyword>
<dbReference type="PROSITE" id="PS50059">
    <property type="entry name" value="FKBP_PPIASE"/>
    <property type="match status" value="1"/>
</dbReference>
<name>A0A7S0DEB0_MICPS</name>
<dbReference type="FunFam" id="3.10.50.40:FF:000006">
    <property type="entry name" value="Peptidyl-prolyl cis-trans isomerase"/>
    <property type="match status" value="1"/>
</dbReference>
<comment type="catalytic activity">
    <reaction evidence="1 5">
        <text>[protein]-peptidylproline (omega=180) = [protein]-peptidylproline (omega=0)</text>
        <dbReference type="Rhea" id="RHEA:16237"/>
        <dbReference type="Rhea" id="RHEA-COMP:10747"/>
        <dbReference type="Rhea" id="RHEA-COMP:10748"/>
        <dbReference type="ChEBI" id="CHEBI:83833"/>
        <dbReference type="ChEBI" id="CHEBI:83834"/>
        <dbReference type="EC" id="5.2.1.8"/>
    </reaction>
</comment>
<evidence type="ECO:0000259" key="6">
    <source>
        <dbReference type="PROSITE" id="PS50059"/>
    </source>
</evidence>
<sequence length="165" mass="16566">VAPAAVSRREAVSLPATSALAALVASAVSAAPARARGLPELACDGELVTAPSGLQFCDAVVGSGKAPTARTTIKAHYTGRLTDGRVFDSSYSRGSPLQFKVGAGQVIKGWDDGILGTEGVPPMRVGGKRILVIPANLGYGDRGAGGGLIPGGATLKFDVELVDAP</sequence>
<evidence type="ECO:0000256" key="1">
    <source>
        <dbReference type="ARBA" id="ARBA00000971"/>
    </source>
</evidence>
<organism evidence="7">
    <name type="scientific">Micromonas pusilla</name>
    <name type="common">Picoplanktonic green alga</name>
    <name type="synonym">Chromulina pusilla</name>
    <dbReference type="NCBI Taxonomy" id="38833"/>
    <lineage>
        <taxon>Eukaryota</taxon>
        <taxon>Viridiplantae</taxon>
        <taxon>Chlorophyta</taxon>
        <taxon>Mamiellophyceae</taxon>
        <taxon>Mamiellales</taxon>
        <taxon>Mamiellaceae</taxon>
        <taxon>Micromonas</taxon>
    </lineage>
</organism>
<dbReference type="GO" id="GO:0003755">
    <property type="term" value="F:peptidyl-prolyl cis-trans isomerase activity"/>
    <property type="evidence" value="ECO:0007669"/>
    <property type="project" value="UniProtKB-KW"/>
</dbReference>